<dbReference type="AlphaFoldDB" id="A0A2X3CP04"/>
<keyword evidence="6" id="KW-0067">ATP-binding</keyword>
<proteinExistence type="predicted"/>
<dbReference type="SUPFAM" id="SSF52540">
    <property type="entry name" value="P-loop containing nucleoside triphosphate hydrolases"/>
    <property type="match status" value="2"/>
</dbReference>
<evidence type="ECO:0000256" key="1">
    <source>
        <dbReference type="ARBA" id="ARBA00022448"/>
    </source>
</evidence>
<dbReference type="CDD" id="cd03216">
    <property type="entry name" value="ABC_Carb_Monos_I"/>
    <property type="match status" value="1"/>
</dbReference>
<keyword evidence="10" id="KW-0378">Hydrolase</keyword>
<keyword evidence="8" id="KW-0472">Membrane</keyword>
<dbReference type="InterPro" id="IPR027417">
    <property type="entry name" value="P-loop_NTPase"/>
</dbReference>
<reference evidence="10 11" key="1">
    <citation type="submission" date="2018-06" db="EMBL/GenBank/DDBJ databases">
        <authorList>
            <consortium name="Pathogen Informatics"/>
            <person name="Doyle S."/>
        </authorList>
    </citation>
    <scope>NUCLEOTIDE SEQUENCE [LARGE SCALE GENOMIC DNA]</scope>
    <source>
        <strain evidence="10 11">NCTC9601</strain>
    </source>
</reference>
<keyword evidence="4" id="KW-0677">Repeat</keyword>
<sequence>MLWNLSFPFDTSAKPSTPTRALNDISIDFMPGEVHCLAGQNGCGKSTLIKIISGVYRPDEGAAMTLGGKTWPKLTPAASVAHGIQVIYQDLSLFPNLSVWENIAINHYHRGVLVRRSELRRSAEQAMRSINVSLPLDAAVESLSIARCQLVAICRALAQDARLIIMDEPTASLTHQEVEGLLHVVRQLRERGICIVFVSHRLEEVMAVSDRISVLKDGNLVGTLPAAEVTTRRLGFLMTGQEFDFQVRDLWQGQGSTPVLEVRNLSRKGEYHNVSLKVEAGEVVSIVGLLGAGRTELCLSLFGMTRPDSGEILINGQPGAVA</sequence>
<dbReference type="EC" id="3.6.3.17" evidence="10"/>
<name>A0A2X3CP04_KLEPN</name>
<evidence type="ECO:0000256" key="3">
    <source>
        <dbReference type="ARBA" id="ARBA00022597"/>
    </source>
</evidence>
<dbReference type="InterPro" id="IPR003593">
    <property type="entry name" value="AAA+_ATPase"/>
</dbReference>
<keyword evidence="2" id="KW-1003">Cell membrane</keyword>
<evidence type="ECO:0000313" key="10">
    <source>
        <dbReference type="EMBL" id="SQC18832.1"/>
    </source>
</evidence>
<dbReference type="PROSITE" id="PS50893">
    <property type="entry name" value="ABC_TRANSPORTER_2"/>
    <property type="match status" value="1"/>
</dbReference>
<accession>A0A2X3CP04</accession>
<evidence type="ECO:0000256" key="4">
    <source>
        <dbReference type="ARBA" id="ARBA00022737"/>
    </source>
</evidence>
<dbReference type="EMBL" id="UASN01000022">
    <property type="protein sequence ID" value="SQC18832.1"/>
    <property type="molecule type" value="Genomic_DNA"/>
</dbReference>
<dbReference type="InterPro" id="IPR003439">
    <property type="entry name" value="ABC_transporter-like_ATP-bd"/>
</dbReference>
<evidence type="ECO:0000256" key="7">
    <source>
        <dbReference type="ARBA" id="ARBA00022967"/>
    </source>
</evidence>
<organism evidence="10 11">
    <name type="scientific">Klebsiella pneumoniae</name>
    <dbReference type="NCBI Taxonomy" id="573"/>
    <lineage>
        <taxon>Bacteria</taxon>
        <taxon>Pseudomonadati</taxon>
        <taxon>Pseudomonadota</taxon>
        <taxon>Gammaproteobacteria</taxon>
        <taxon>Enterobacterales</taxon>
        <taxon>Enterobacteriaceae</taxon>
        <taxon>Klebsiella/Raoultella group</taxon>
        <taxon>Klebsiella</taxon>
        <taxon>Klebsiella pneumoniae complex</taxon>
    </lineage>
</organism>
<dbReference type="Gene3D" id="3.40.50.300">
    <property type="entry name" value="P-loop containing nucleotide triphosphate hydrolases"/>
    <property type="match status" value="2"/>
</dbReference>
<keyword evidence="1" id="KW-0813">Transport</keyword>
<dbReference type="GO" id="GO:0016887">
    <property type="term" value="F:ATP hydrolysis activity"/>
    <property type="evidence" value="ECO:0007669"/>
    <property type="project" value="InterPro"/>
</dbReference>
<gene>
    <name evidence="10" type="primary">araG_2</name>
    <name evidence="10" type="ORF">NCTC9601_05619</name>
</gene>
<dbReference type="Proteomes" id="UP000251123">
    <property type="component" value="Unassembled WGS sequence"/>
</dbReference>
<evidence type="ECO:0000256" key="5">
    <source>
        <dbReference type="ARBA" id="ARBA00022741"/>
    </source>
</evidence>
<dbReference type="PANTHER" id="PTHR43790:SF1">
    <property type="entry name" value="XYLOSE IMPORT ATP-BINDING PROTEIN XYLG"/>
    <property type="match status" value="1"/>
</dbReference>
<dbReference type="PANTHER" id="PTHR43790">
    <property type="entry name" value="CARBOHYDRATE TRANSPORT ATP-BINDING PROTEIN MG119-RELATED"/>
    <property type="match status" value="1"/>
</dbReference>
<evidence type="ECO:0000256" key="2">
    <source>
        <dbReference type="ARBA" id="ARBA00022475"/>
    </source>
</evidence>
<feature type="domain" description="ABC transporter" evidence="9">
    <location>
        <begin position="7"/>
        <end position="242"/>
    </location>
</feature>
<keyword evidence="5" id="KW-0547">Nucleotide-binding</keyword>
<evidence type="ECO:0000256" key="8">
    <source>
        <dbReference type="ARBA" id="ARBA00023136"/>
    </source>
</evidence>
<evidence type="ECO:0000256" key="6">
    <source>
        <dbReference type="ARBA" id="ARBA00022840"/>
    </source>
</evidence>
<evidence type="ECO:0000259" key="9">
    <source>
        <dbReference type="PROSITE" id="PS50893"/>
    </source>
</evidence>
<dbReference type="InterPro" id="IPR050107">
    <property type="entry name" value="ABC_carbohydrate_import_ATPase"/>
</dbReference>
<dbReference type="SMART" id="SM00382">
    <property type="entry name" value="AAA"/>
    <property type="match status" value="1"/>
</dbReference>
<dbReference type="Pfam" id="PF00005">
    <property type="entry name" value="ABC_tran"/>
    <property type="match status" value="2"/>
</dbReference>
<protein>
    <submittedName>
        <fullName evidence="10">ATP binding protein of a transporter</fullName>
        <ecNumber evidence="10">3.6.3.17</ecNumber>
    </submittedName>
</protein>
<evidence type="ECO:0000313" key="11">
    <source>
        <dbReference type="Proteomes" id="UP000251123"/>
    </source>
</evidence>
<dbReference type="GO" id="GO:0005524">
    <property type="term" value="F:ATP binding"/>
    <property type="evidence" value="ECO:0007669"/>
    <property type="project" value="UniProtKB-KW"/>
</dbReference>
<keyword evidence="7" id="KW-1278">Translocase</keyword>
<keyword evidence="3" id="KW-0762">Sugar transport</keyword>